<comment type="caution">
    <text evidence="3">The sequence shown here is derived from an EMBL/GenBank/DDBJ whole genome shotgun (WGS) entry which is preliminary data.</text>
</comment>
<gene>
    <name evidence="3" type="ORF">GX50_01389</name>
</gene>
<evidence type="ECO:0000256" key="1">
    <source>
        <dbReference type="SAM" id="MobiDB-lite"/>
    </source>
</evidence>
<feature type="compositionally biased region" description="Polar residues" evidence="1">
    <location>
        <begin position="83"/>
        <end position="105"/>
    </location>
</feature>
<feature type="compositionally biased region" description="Low complexity" evidence="1">
    <location>
        <begin position="114"/>
        <end position="124"/>
    </location>
</feature>
<accession>A0A2B7ZQ70</accession>
<dbReference type="AlphaFoldDB" id="A0A2B7ZQ70"/>
<evidence type="ECO:0000313" key="4">
    <source>
        <dbReference type="Proteomes" id="UP000226031"/>
    </source>
</evidence>
<evidence type="ECO:0000256" key="2">
    <source>
        <dbReference type="SAM" id="SignalP"/>
    </source>
</evidence>
<feature type="signal peptide" evidence="2">
    <location>
        <begin position="1"/>
        <end position="21"/>
    </location>
</feature>
<dbReference type="EMBL" id="PDND01000016">
    <property type="protein sequence ID" value="PGH35805.1"/>
    <property type="molecule type" value="Genomic_DNA"/>
</dbReference>
<proteinExistence type="predicted"/>
<feature type="compositionally biased region" description="Pro residues" evidence="1">
    <location>
        <begin position="125"/>
        <end position="136"/>
    </location>
</feature>
<dbReference type="STRING" id="73230.A0A2B7ZQ70"/>
<reference evidence="3 4" key="1">
    <citation type="submission" date="2017-10" db="EMBL/GenBank/DDBJ databases">
        <title>Comparative genomics in systemic dimorphic fungi from Ajellomycetaceae.</title>
        <authorList>
            <person name="Munoz J.F."/>
            <person name="Mcewen J.G."/>
            <person name="Clay O.K."/>
            <person name="Cuomo C.A."/>
        </authorList>
    </citation>
    <scope>NUCLEOTIDE SEQUENCE [LARGE SCALE GENOMIC DNA]</scope>
    <source>
        <strain evidence="3 4">UAMH4076</strain>
    </source>
</reference>
<feature type="compositionally biased region" description="Polar residues" evidence="1">
    <location>
        <begin position="188"/>
        <end position="209"/>
    </location>
</feature>
<feature type="chain" id="PRO_5012857913" evidence="2">
    <location>
        <begin position="22"/>
        <end position="260"/>
    </location>
</feature>
<dbReference type="VEuPathDB" id="FungiDB:EMCG_04456"/>
<feature type="compositionally biased region" description="Low complexity" evidence="1">
    <location>
        <begin position="137"/>
        <end position="157"/>
    </location>
</feature>
<evidence type="ECO:0000313" key="3">
    <source>
        <dbReference type="EMBL" id="PGH35805.1"/>
    </source>
</evidence>
<feature type="compositionally biased region" description="Pro residues" evidence="1">
    <location>
        <begin position="171"/>
        <end position="187"/>
    </location>
</feature>
<name>A0A2B7ZQ70_9EURO</name>
<keyword evidence="4" id="KW-1185">Reference proteome</keyword>
<sequence length="260" mass="27350">MIRPWISILLLALVLISSVSAVDLGRGRQARSDPPFAGFKALSVRLRSRDKYLDDSIARRYEVVKRQNNSDPITASPPAPDRPNSTPPDINTPADTPTPTISDHSTIPTPPQTPTTTKPDTTIETPPPETTKPTTPPQNSTTPTPPETITQTPPESTNKSSSNHETTSKTKPPPTTPTLSPTRPPPQSVTTLIPTTNPDGSPTTITSIVVVQPTNNAPGGNPQGPPGLQTNTPSTAAAGMETRLLAVLGLSSVIAVAILL</sequence>
<feature type="compositionally biased region" description="Low complexity" evidence="1">
    <location>
        <begin position="212"/>
        <end position="231"/>
    </location>
</feature>
<protein>
    <submittedName>
        <fullName evidence="3">Uncharacterized protein</fullName>
    </submittedName>
</protein>
<dbReference type="Proteomes" id="UP000226031">
    <property type="component" value="Unassembled WGS sequence"/>
</dbReference>
<keyword evidence="2" id="KW-0732">Signal</keyword>
<organism evidence="3 4">
    <name type="scientific">[Emmonsia] crescens</name>
    <dbReference type="NCBI Taxonomy" id="73230"/>
    <lineage>
        <taxon>Eukaryota</taxon>
        <taxon>Fungi</taxon>
        <taxon>Dikarya</taxon>
        <taxon>Ascomycota</taxon>
        <taxon>Pezizomycotina</taxon>
        <taxon>Eurotiomycetes</taxon>
        <taxon>Eurotiomycetidae</taxon>
        <taxon>Onygenales</taxon>
        <taxon>Ajellomycetaceae</taxon>
        <taxon>Emergomyces</taxon>
    </lineage>
</organism>
<feature type="region of interest" description="Disordered" evidence="1">
    <location>
        <begin position="63"/>
        <end position="234"/>
    </location>
</feature>